<dbReference type="GO" id="GO:0016301">
    <property type="term" value="F:kinase activity"/>
    <property type="evidence" value="ECO:0007669"/>
    <property type="project" value="UniProtKB-KW"/>
</dbReference>
<dbReference type="CDD" id="cd01098">
    <property type="entry name" value="PAN_AP_plant"/>
    <property type="match status" value="1"/>
</dbReference>
<keyword evidence="2" id="KW-1015">Disulfide bond</keyword>
<keyword evidence="4" id="KW-0418">Kinase</keyword>
<keyword evidence="4" id="KW-0808">Transferase</keyword>
<reference evidence="4" key="2">
    <citation type="submission" date="2023-06" db="EMBL/GenBank/DDBJ databases">
        <authorList>
            <person name="Ma L."/>
            <person name="Liu K.-W."/>
            <person name="Li Z."/>
            <person name="Hsiao Y.-Y."/>
            <person name="Qi Y."/>
            <person name="Fu T."/>
            <person name="Tang G."/>
            <person name="Zhang D."/>
            <person name="Sun W.-H."/>
            <person name="Liu D.-K."/>
            <person name="Li Y."/>
            <person name="Chen G.-Z."/>
            <person name="Liu X.-D."/>
            <person name="Liao X.-Y."/>
            <person name="Jiang Y.-T."/>
            <person name="Yu X."/>
            <person name="Hao Y."/>
            <person name="Huang J."/>
            <person name="Zhao X.-W."/>
            <person name="Ke S."/>
            <person name="Chen Y.-Y."/>
            <person name="Wu W.-L."/>
            <person name="Hsu J.-L."/>
            <person name="Lin Y.-F."/>
            <person name="Huang M.-D."/>
            <person name="Li C.-Y."/>
            <person name="Huang L."/>
            <person name="Wang Z.-W."/>
            <person name="Zhao X."/>
            <person name="Zhong W.-Y."/>
            <person name="Peng D.-H."/>
            <person name="Ahmad S."/>
            <person name="Lan S."/>
            <person name="Zhang J.-S."/>
            <person name="Tsai W.-C."/>
            <person name="Van De Peer Y."/>
            <person name="Liu Z.-J."/>
        </authorList>
    </citation>
    <scope>NUCLEOTIDE SEQUENCE</scope>
    <source>
        <strain evidence="4">SCP</strain>
        <tissue evidence="4">Leaves</tissue>
    </source>
</reference>
<accession>A0AAV9BRQ1</accession>
<dbReference type="PANTHER" id="PTHR32444:SF183">
    <property type="entry name" value="APPLE DOMAIN-CONTAINING PROTEIN"/>
    <property type="match status" value="1"/>
</dbReference>
<keyword evidence="5" id="KW-1185">Reference proteome</keyword>
<reference evidence="4" key="1">
    <citation type="journal article" date="2023" name="Nat. Commun.">
        <title>Diploid and tetraploid genomes of Acorus and the evolution of monocots.</title>
        <authorList>
            <person name="Ma L."/>
            <person name="Liu K.W."/>
            <person name="Li Z."/>
            <person name="Hsiao Y.Y."/>
            <person name="Qi Y."/>
            <person name="Fu T."/>
            <person name="Tang G.D."/>
            <person name="Zhang D."/>
            <person name="Sun W.H."/>
            <person name="Liu D.K."/>
            <person name="Li Y."/>
            <person name="Chen G.Z."/>
            <person name="Liu X.D."/>
            <person name="Liao X.Y."/>
            <person name="Jiang Y.T."/>
            <person name="Yu X."/>
            <person name="Hao Y."/>
            <person name="Huang J."/>
            <person name="Zhao X.W."/>
            <person name="Ke S."/>
            <person name="Chen Y.Y."/>
            <person name="Wu W.L."/>
            <person name="Hsu J.L."/>
            <person name="Lin Y.F."/>
            <person name="Huang M.D."/>
            <person name="Li C.Y."/>
            <person name="Huang L."/>
            <person name="Wang Z.W."/>
            <person name="Zhao X."/>
            <person name="Zhong W.Y."/>
            <person name="Peng D.H."/>
            <person name="Ahmad S."/>
            <person name="Lan S."/>
            <person name="Zhang J.S."/>
            <person name="Tsai W.C."/>
            <person name="Van de Peer Y."/>
            <person name="Liu Z.J."/>
        </authorList>
    </citation>
    <scope>NUCLEOTIDE SEQUENCE</scope>
    <source>
        <strain evidence="4">SCP</strain>
    </source>
</reference>
<evidence type="ECO:0000313" key="5">
    <source>
        <dbReference type="Proteomes" id="UP001179952"/>
    </source>
</evidence>
<dbReference type="InterPro" id="IPR003609">
    <property type="entry name" value="Pan_app"/>
</dbReference>
<proteinExistence type="predicted"/>
<keyword evidence="4" id="KW-0675">Receptor</keyword>
<sequence length="202" mass="22229">MNLLPTGVLGRFLWVEQKQEWNQLWATTKDQCNKYGVCGPNGVCNTSDINLCDCLSGFKPKSPNEWFLKDGSDGCVRKTELDCGGDAFVEVSDVKLPDTSNSTVDKEMSLDACSEACAKNCSCTAYATANISSGRGCLMWFGDLWDIRTFADGGQVIYLRLAASEISMYVLICLVNIFCLEHVHIVANIPLFGILQNTRVTN</sequence>
<dbReference type="AlphaFoldDB" id="A0AAV9BRQ1"/>
<dbReference type="GO" id="GO:0048544">
    <property type="term" value="P:recognition of pollen"/>
    <property type="evidence" value="ECO:0007669"/>
    <property type="project" value="InterPro"/>
</dbReference>
<dbReference type="Pfam" id="PF00954">
    <property type="entry name" value="S_locus_glycop"/>
    <property type="match status" value="1"/>
</dbReference>
<feature type="domain" description="Apple" evidence="3">
    <location>
        <begin position="83"/>
        <end position="162"/>
    </location>
</feature>
<dbReference type="SMART" id="SM00473">
    <property type="entry name" value="PAN_AP"/>
    <property type="match status" value="1"/>
</dbReference>
<gene>
    <name evidence="4" type="ORF">QJS04_geneDACA003240</name>
</gene>
<evidence type="ECO:0000256" key="1">
    <source>
        <dbReference type="ARBA" id="ARBA00022729"/>
    </source>
</evidence>
<protein>
    <submittedName>
        <fullName evidence="4">Receptor-like serine/threonine-protein kinase SD1-8</fullName>
    </submittedName>
</protein>
<evidence type="ECO:0000259" key="3">
    <source>
        <dbReference type="PROSITE" id="PS50948"/>
    </source>
</evidence>
<keyword evidence="1" id="KW-0732">Signal</keyword>
<dbReference type="PROSITE" id="PS50948">
    <property type="entry name" value="PAN"/>
    <property type="match status" value="1"/>
</dbReference>
<organism evidence="4 5">
    <name type="scientific">Acorus gramineus</name>
    <name type="common">Dwarf sweet flag</name>
    <dbReference type="NCBI Taxonomy" id="55184"/>
    <lineage>
        <taxon>Eukaryota</taxon>
        <taxon>Viridiplantae</taxon>
        <taxon>Streptophyta</taxon>
        <taxon>Embryophyta</taxon>
        <taxon>Tracheophyta</taxon>
        <taxon>Spermatophyta</taxon>
        <taxon>Magnoliopsida</taxon>
        <taxon>Liliopsida</taxon>
        <taxon>Acoraceae</taxon>
        <taxon>Acorus</taxon>
    </lineage>
</organism>
<dbReference type="Proteomes" id="UP001179952">
    <property type="component" value="Unassembled WGS sequence"/>
</dbReference>
<dbReference type="EMBL" id="JAUJYN010000001">
    <property type="protein sequence ID" value="KAK1279390.1"/>
    <property type="molecule type" value="Genomic_DNA"/>
</dbReference>
<comment type="caution">
    <text evidence="4">The sequence shown here is derived from an EMBL/GenBank/DDBJ whole genome shotgun (WGS) entry which is preliminary data.</text>
</comment>
<dbReference type="InterPro" id="IPR000858">
    <property type="entry name" value="S_locus_glycoprot_dom"/>
</dbReference>
<dbReference type="Gene3D" id="3.50.4.10">
    <property type="entry name" value="Hepatocyte Growth Factor"/>
    <property type="match status" value="1"/>
</dbReference>
<evidence type="ECO:0000313" key="4">
    <source>
        <dbReference type="EMBL" id="KAK1279390.1"/>
    </source>
</evidence>
<dbReference type="PANTHER" id="PTHR32444">
    <property type="entry name" value="BULB-TYPE LECTIN DOMAIN-CONTAINING PROTEIN"/>
    <property type="match status" value="1"/>
</dbReference>
<evidence type="ECO:0000256" key="2">
    <source>
        <dbReference type="ARBA" id="ARBA00023157"/>
    </source>
</evidence>
<dbReference type="Pfam" id="PF08276">
    <property type="entry name" value="PAN_2"/>
    <property type="match status" value="1"/>
</dbReference>
<name>A0AAV9BRQ1_ACOGR</name>